<evidence type="ECO:0000313" key="5">
    <source>
        <dbReference type="Proteomes" id="UP000246004"/>
    </source>
</evidence>
<name>A0A2A2HF94_9EURY</name>
<reference evidence="2 4" key="2">
    <citation type="journal article" date="2017" name="BMC Genomics">
        <title>Genomic analysis of methanogenic archaea reveals a shift towards energy conservation.</title>
        <authorList>
            <person name="Gilmore S.P."/>
            <person name="Henske J.K."/>
            <person name="Sexton J.A."/>
            <person name="Solomon K.V."/>
            <person name="Seppala S."/>
            <person name="Yoo J.I."/>
            <person name="Huyett L.M."/>
            <person name="Pressman A."/>
            <person name="Cogan J.Z."/>
            <person name="Kivenson V."/>
            <person name="Peng X."/>
            <person name="Tan Y."/>
            <person name="Valentine D.L."/>
            <person name="O'Malley M.A."/>
        </authorList>
    </citation>
    <scope>NUCLEOTIDE SEQUENCE [LARGE SCALE GENOMIC DNA]</scope>
    <source>
        <strain evidence="2 4">1R-7</strain>
    </source>
</reference>
<dbReference type="CDD" id="cd04179">
    <property type="entry name" value="DPM_DPG-synthase_like"/>
    <property type="match status" value="1"/>
</dbReference>
<dbReference type="AlphaFoldDB" id="A0A2A2HF94"/>
<gene>
    <name evidence="2" type="ORF">ASJ82_04955</name>
    <name evidence="3" type="ORF">MSCUN_04420</name>
</gene>
<dbReference type="EMBL" id="LWMS01000010">
    <property type="protein sequence ID" value="PWL08729.1"/>
    <property type="molecule type" value="Genomic_DNA"/>
</dbReference>
<dbReference type="Pfam" id="PF00535">
    <property type="entry name" value="Glycos_transf_2"/>
    <property type="match status" value="1"/>
</dbReference>
<proteinExistence type="predicted"/>
<dbReference type="InterPro" id="IPR029044">
    <property type="entry name" value="Nucleotide-diphossugar_trans"/>
</dbReference>
<dbReference type="PANTHER" id="PTHR48090">
    <property type="entry name" value="UNDECAPRENYL-PHOSPHATE 4-DEOXY-4-FORMAMIDO-L-ARABINOSE TRANSFERASE-RELATED"/>
    <property type="match status" value="1"/>
</dbReference>
<dbReference type="SUPFAM" id="SSF53448">
    <property type="entry name" value="Nucleotide-diphospho-sugar transferases"/>
    <property type="match status" value="1"/>
</dbReference>
<accession>A0A2A2HF94</accession>
<feature type="domain" description="Glycosyltransferase 2-like" evidence="1">
    <location>
        <begin position="15"/>
        <end position="171"/>
    </location>
</feature>
<comment type="caution">
    <text evidence="2">The sequence shown here is derived from an EMBL/GenBank/DDBJ whole genome shotgun (WGS) entry which is preliminary data.</text>
</comment>
<keyword evidence="4" id="KW-1185">Reference proteome</keyword>
<protein>
    <submittedName>
        <fullName evidence="2">Dolichyl-phosphate mannose synthase</fullName>
    </submittedName>
    <submittedName>
        <fullName evidence="3">Undecaprenyl-phosphate mannosyltransferase</fullName>
        <ecNumber evidence="3">2.4.1.54</ecNumber>
    </submittedName>
</protein>
<organism evidence="2 4">
    <name type="scientific">Methanosphaera cuniculi</name>
    <dbReference type="NCBI Taxonomy" id="1077256"/>
    <lineage>
        <taxon>Archaea</taxon>
        <taxon>Methanobacteriati</taxon>
        <taxon>Methanobacteriota</taxon>
        <taxon>Methanomada group</taxon>
        <taxon>Methanobacteria</taxon>
        <taxon>Methanobacteriales</taxon>
        <taxon>Methanobacteriaceae</taxon>
        <taxon>Methanosphaera</taxon>
    </lineage>
</organism>
<dbReference type="EMBL" id="LMVN01000003">
    <property type="protein sequence ID" value="PAV07998.1"/>
    <property type="molecule type" value="Genomic_DNA"/>
</dbReference>
<dbReference type="GO" id="GO:0047267">
    <property type="term" value="F:undecaprenyl-phosphate mannosyltransferase activity"/>
    <property type="evidence" value="ECO:0007669"/>
    <property type="project" value="UniProtKB-EC"/>
</dbReference>
<evidence type="ECO:0000313" key="4">
    <source>
        <dbReference type="Proteomes" id="UP000217528"/>
    </source>
</evidence>
<dbReference type="InterPro" id="IPR001173">
    <property type="entry name" value="Glyco_trans_2-like"/>
</dbReference>
<dbReference type="Proteomes" id="UP000217528">
    <property type="component" value="Unassembled WGS sequence"/>
</dbReference>
<dbReference type="InterPro" id="IPR050256">
    <property type="entry name" value="Glycosyltransferase_2"/>
</dbReference>
<evidence type="ECO:0000313" key="3">
    <source>
        <dbReference type="EMBL" id="PWL08729.1"/>
    </source>
</evidence>
<dbReference type="RefSeq" id="WP_095608062.1">
    <property type="nucleotide sequence ID" value="NZ_LMVN01000003.1"/>
</dbReference>
<evidence type="ECO:0000259" key="1">
    <source>
        <dbReference type="Pfam" id="PF00535"/>
    </source>
</evidence>
<dbReference type="PROSITE" id="PS51257">
    <property type="entry name" value="PROKAR_LIPOPROTEIN"/>
    <property type="match status" value="1"/>
</dbReference>
<dbReference type="Gene3D" id="3.90.550.10">
    <property type="entry name" value="Spore Coat Polysaccharide Biosynthesis Protein SpsA, Chain A"/>
    <property type="match status" value="1"/>
</dbReference>
<dbReference type="OrthoDB" id="11098at2157"/>
<evidence type="ECO:0000313" key="2">
    <source>
        <dbReference type="EMBL" id="PAV07998.1"/>
    </source>
</evidence>
<dbReference type="EC" id="2.4.1.54" evidence="3"/>
<keyword evidence="3" id="KW-0808">Transferase</keyword>
<dbReference type="PANTHER" id="PTHR48090:SF7">
    <property type="entry name" value="RFBJ PROTEIN"/>
    <property type="match status" value="1"/>
</dbReference>
<reference evidence="3 5" key="1">
    <citation type="submission" date="2016-04" db="EMBL/GenBank/DDBJ databases">
        <title>Genome sequence of Methanosphaera cuniculi DSM 4103.</title>
        <authorList>
            <person name="Poehlein A."/>
            <person name="Seedorf H."/>
            <person name="Daniel R."/>
        </authorList>
    </citation>
    <scope>NUCLEOTIDE SEQUENCE [LARGE SCALE GENOMIC DNA]</scope>
    <source>
        <strain evidence="3 5">DSM 4103</strain>
    </source>
</reference>
<keyword evidence="3" id="KW-0328">Glycosyltransferase</keyword>
<sequence>MTNKNKTPIPPNTYIILSCYNEEETLQEVVEELVERGFNVIITDDGSSDNSPKIARNLVTKYPQMVDYYRHVINVGLGGAIKTGIQAALAKDAEILITFDADGQHNPEDLYNMYPPIENKEADVVIAARDFNDMPRGRKFGNTVMNYITYIFQGKMVKDSQSGLRAFSRKAAEMITLNSPQYGVSSEIIGEIERKNLRLKEVPMTTIYDQRTIEKGTNLFVGLKIVFEFMNEMFK</sequence>
<dbReference type="Proteomes" id="UP000246004">
    <property type="component" value="Unassembled WGS sequence"/>
</dbReference>